<feature type="transmembrane region" description="Helical" evidence="1">
    <location>
        <begin position="149"/>
        <end position="167"/>
    </location>
</feature>
<accession>A0A644Z0U6</accession>
<feature type="transmembrane region" description="Helical" evidence="1">
    <location>
        <begin position="57"/>
        <end position="87"/>
    </location>
</feature>
<dbReference type="AlphaFoldDB" id="A0A644Z0U6"/>
<protein>
    <submittedName>
        <fullName evidence="2">Citrate transporter</fullName>
    </submittedName>
</protein>
<feature type="transmembrane region" description="Helical" evidence="1">
    <location>
        <begin position="204"/>
        <end position="224"/>
    </location>
</feature>
<gene>
    <name evidence="2" type="primary">citN_3</name>
    <name evidence="2" type="ORF">SDC9_80208</name>
</gene>
<feature type="transmembrane region" description="Helical" evidence="1">
    <location>
        <begin position="173"/>
        <end position="192"/>
    </location>
</feature>
<name>A0A644Z0U6_9ZZZZ</name>
<evidence type="ECO:0000313" key="2">
    <source>
        <dbReference type="EMBL" id="MPM33631.1"/>
    </source>
</evidence>
<sequence length="256" mass="26855">MPDLPAVFAGLICVLVIAVILGKREKASIGSVALASAARHEEVLTDEQKSLLRPKLFVVNVLLIILAIASLLKSGFAPAVVFMIFYVLATVINYPSVKDTKARVDAHAKECLMMASVLFAAGCFTGIMKNTGMITEMATALTGIIPQSMGKFFPIITGIISMPASLLFDPDSFYFGVLPVLGNTAQGFGVAVEKVGRAAILGQMTTGFPVSPLTASTFLLIGLAGVDLGEHQKKTIPLAFLVTIVMVIVAAVTGAI</sequence>
<keyword evidence="1" id="KW-0472">Membrane</keyword>
<organism evidence="2">
    <name type="scientific">bioreactor metagenome</name>
    <dbReference type="NCBI Taxonomy" id="1076179"/>
    <lineage>
        <taxon>unclassified sequences</taxon>
        <taxon>metagenomes</taxon>
        <taxon>ecological metagenomes</taxon>
    </lineage>
</organism>
<comment type="caution">
    <text evidence="2">The sequence shown here is derived from an EMBL/GenBank/DDBJ whole genome shotgun (WGS) entry which is preliminary data.</text>
</comment>
<feature type="transmembrane region" description="Helical" evidence="1">
    <location>
        <begin position="6"/>
        <end position="22"/>
    </location>
</feature>
<proteinExistence type="predicted"/>
<reference evidence="2" key="1">
    <citation type="submission" date="2019-08" db="EMBL/GenBank/DDBJ databases">
        <authorList>
            <person name="Kucharzyk K."/>
            <person name="Murdoch R.W."/>
            <person name="Higgins S."/>
            <person name="Loffler F."/>
        </authorList>
    </citation>
    <scope>NUCLEOTIDE SEQUENCE</scope>
</reference>
<keyword evidence="1" id="KW-0812">Transmembrane</keyword>
<feature type="transmembrane region" description="Helical" evidence="1">
    <location>
        <begin position="107"/>
        <end position="128"/>
    </location>
</feature>
<dbReference type="EMBL" id="VSSQ01006714">
    <property type="protein sequence ID" value="MPM33631.1"/>
    <property type="molecule type" value="Genomic_DNA"/>
</dbReference>
<keyword evidence="1" id="KW-1133">Transmembrane helix</keyword>
<evidence type="ECO:0000256" key="1">
    <source>
        <dbReference type="SAM" id="Phobius"/>
    </source>
</evidence>
<feature type="transmembrane region" description="Helical" evidence="1">
    <location>
        <begin position="236"/>
        <end position="255"/>
    </location>
</feature>